<dbReference type="InterPro" id="IPR047201">
    <property type="entry name" value="ERI-1_3'hExo-like"/>
</dbReference>
<dbReference type="CDD" id="cd06133">
    <property type="entry name" value="ERI-1_3'hExo_like"/>
    <property type="match status" value="1"/>
</dbReference>
<protein>
    <submittedName>
        <fullName evidence="5">Inhibitor of the KinA pathway to sporulation, predicted exonuclease</fullName>
    </submittedName>
</protein>
<organism evidence="5 6">
    <name type="scientific">Eubacterium ruminantium</name>
    <dbReference type="NCBI Taxonomy" id="42322"/>
    <lineage>
        <taxon>Bacteria</taxon>
        <taxon>Bacillati</taxon>
        <taxon>Bacillota</taxon>
        <taxon>Clostridia</taxon>
        <taxon>Eubacteriales</taxon>
        <taxon>Eubacteriaceae</taxon>
        <taxon>Eubacterium</taxon>
    </lineage>
</organism>
<feature type="domain" description="Exonuclease" evidence="4">
    <location>
        <begin position="3"/>
        <end position="185"/>
    </location>
</feature>
<dbReference type="GO" id="GO:0003676">
    <property type="term" value="F:nucleic acid binding"/>
    <property type="evidence" value="ECO:0007669"/>
    <property type="project" value="InterPro"/>
</dbReference>
<dbReference type="InterPro" id="IPR013520">
    <property type="entry name" value="Ribonucl_H"/>
</dbReference>
<dbReference type="Pfam" id="PF00929">
    <property type="entry name" value="RNase_T"/>
    <property type="match status" value="1"/>
</dbReference>
<dbReference type="SMART" id="SM00479">
    <property type="entry name" value="EXOIII"/>
    <property type="match status" value="1"/>
</dbReference>
<reference evidence="5 6" key="1">
    <citation type="submission" date="2017-02" db="EMBL/GenBank/DDBJ databases">
        <authorList>
            <person name="Peterson S.W."/>
        </authorList>
    </citation>
    <scope>NUCLEOTIDE SEQUENCE [LARGE SCALE GENOMIC DNA]</scope>
    <source>
        <strain evidence="5 6">ATCC 17233</strain>
    </source>
</reference>
<evidence type="ECO:0000313" key="6">
    <source>
        <dbReference type="Proteomes" id="UP000189857"/>
    </source>
</evidence>
<evidence type="ECO:0000256" key="1">
    <source>
        <dbReference type="ARBA" id="ARBA00022722"/>
    </source>
</evidence>
<keyword evidence="3 5" id="KW-0269">Exonuclease</keyword>
<dbReference type="InterPro" id="IPR051274">
    <property type="entry name" value="3-5_Exoribonuclease"/>
</dbReference>
<keyword evidence="1" id="KW-0540">Nuclease</keyword>
<name>A0A1T4MNG1_9FIRM</name>
<proteinExistence type="predicted"/>
<evidence type="ECO:0000313" key="5">
    <source>
        <dbReference type="EMBL" id="SJZ68552.1"/>
    </source>
</evidence>
<keyword evidence="6" id="KW-1185">Reference proteome</keyword>
<dbReference type="Proteomes" id="UP000189857">
    <property type="component" value="Unassembled WGS sequence"/>
</dbReference>
<dbReference type="InterPro" id="IPR036397">
    <property type="entry name" value="RNaseH_sf"/>
</dbReference>
<dbReference type="Gene3D" id="3.30.420.10">
    <property type="entry name" value="Ribonuclease H-like superfamily/Ribonuclease H"/>
    <property type="match status" value="1"/>
</dbReference>
<keyword evidence="2" id="KW-0378">Hydrolase</keyword>
<evidence type="ECO:0000256" key="3">
    <source>
        <dbReference type="ARBA" id="ARBA00022839"/>
    </source>
</evidence>
<dbReference type="AlphaFoldDB" id="A0A1T4MNG1"/>
<dbReference type="EMBL" id="FUXA01000007">
    <property type="protein sequence ID" value="SJZ68552.1"/>
    <property type="molecule type" value="Genomic_DNA"/>
</dbReference>
<sequence length="218" mass="25444">MGSFVVIDLEMCNVSKDNRKEYHYKNEIIQIGAASMDDDYKILSKFSSYVRPEYGRIDKFIKDLTGISQSDVENAEGISEVLSKFLAWLPEGEVTMVSWSKSDKYQLVHELEEKKIRIERMNDLYENWYDCQPLFSEKMKMRKNYSLEEALIATDIVTEGHAHDGLCDAYNTALLFAKMKTETDFKLNPYYKTAHEDSKPEELKYSLADLFDNIKFDE</sequence>
<evidence type="ECO:0000256" key="2">
    <source>
        <dbReference type="ARBA" id="ARBA00022801"/>
    </source>
</evidence>
<dbReference type="RefSeq" id="WP_159444097.1">
    <property type="nucleotide sequence ID" value="NZ_FMTO01000006.1"/>
</dbReference>
<accession>A0A1T4MNG1</accession>
<dbReference type="PANTHER" id="PTHR23044:SF61">
    <property type="entry name" value="3'-5' EXORIBONUCLEASE 1-RELATED"/>
    <property type="match status" value="1"/>
</dbReference>
<gene>
    <name evidence="5" type="ORF">SAMN02745110_01304</name>
</gene>
<dbReference type="SUPFAM" id="SSF53098">
    <property type="entry name" value="Ribonuclease H-like"/>
    <property type="match status" value="1"/>
</dbReference>
<dbReference type="InterPro" id="IPR012337">
    <property type="entry name" value="RNaseH-like_sf"/>
</dbReference>
<evidence type="ECO:0000259" key="4">
    <source>
        <dbReference type="SMART" id="SM00479"/>
    </source>
</evidence>
<dbReference type="GO" id="GO:0000175">
    <property type="term" value="F:3'-5'-RNA exonuclease activity"/>
    <property type="evidence" value="ECO:0007669"/>
    <property type="project" value="InterPro"/>
</dbReference>
<dbReference type="PANTHER" id="PTHR23044">
    <property type="entry name" value="3'-5' EXONUCLEASE ERI1-RELATED"/>
    <property type="match status" value="1"/>
</dbReference>